<protein>
    <submittedName>
        <fullName evidence="3">Alpha/beta hydrolase family protein</fullName>
    </submittedName>
</protein>
<gene>
    <name evidence="3" type="ORF">jaqu_33610</name>
</gene>
<feature type="transmembrane region" description="Helical" evidence="1">
    <location>
        <begin position="460"/>
        <end position="481"/>
    </location>
</feature>
<evidence type="ECO:0000313" key="4">
    <source>
        <dbReference type="Proteomes" id="UP000032232"/>
    </source>
</evidence>
<dbReference type="Pfam" id="PF00561">
    <property type="entry name" value="Abhydrolase_1"/>
    <property type="match status" value="1"/>
</dbReference>
<dbReference type="OrthoDB" id="504769at2"/>
<feature type="transmembrane region" description="Helical" evidence="1">
    <location>
        <begin position="430"/>
        <end position="453"/>
    </location>
</feature>
<dbReference type="Proteomes" id="UP000032232">
    <property type="component" value="Unassembled WGS sequence"/>
</dbReference>
<dbReference type="RefSeq" id="WP_043920108.1">
    <property type="nucleotide sequence ID" value="NZ_FZPF01000001.1"/>
</dbReference>
<dbReference type="Gene3D" id="3.40.50.1820">
    <property type="entry name" value="alpha/beta hydrolase"/>
    <property type="match status" value="1"/>
</dbReference>
<dbReference type="AlphaFoldDB" id="A0A0D1EGQ7"/>
<keyword evidence="4" id="KW-1185">Reference proteome</keyword>
<feature type="transmembrane region" description="Helical" evidence="1">
    <location>
        <begin position="370"/>
        <end position="392"/>
    </location>
</feature>
<name>A0A0D1EGQ7_9RHOB</name>
<feature type="domain" description="AB hydrolase-1" evidence="2">
    <location>
        <begin position="53"/>
        <end position="149"/>
    </location>
</feature>
<comment type="caution">
    <text evidence="3">The sequence shown here is derived from an EMBL/GenBank/DDBJ whole genome shotgun (WGS) entry which is preliminary data.</text>
</comment>
<evidence type="ECO:0000313" key="3">
    <source>
        <dbReference type="EMBL" id="KIT15035.1"/>
    </source>
</evidence>
<dbReference type="EMBL" id="JYFE01000060">
    <property type="protein sequence ID" value="KIT15035.1"/>
    <property type="molecule type" value="Genomic_DNA"/>
</dbReference>
<keyword evidence="1" id="KW-0472">Membrane</keyword>
<dbReference type="InterPro" id="IPR000073">
    <property type="entry name" value="AB_hydrolase_1"/>
</dbReference>
<reference evidence="3 4" key="1">
    <citation type="submission" date="2015-02" db="EMBL/GenBank/DDBJ databases">
        <title>Genome Sequence of Jannaschia aquimarina DSM28248, a member of the Roseobacter clade.</title>
        <authorList>
            <person name="Voget S."/>
            <person name="Daniel R."/>
        </authorList>
    </citation>
    <scope>NUCLEOTIDE SEQUENCE [LARGE SCALE GENOMIC DNA]</scope>
    <source>
        <strain evidence="3 4">GSW-M26</strain>
    </source>
</reference>
<organism evidence="3 4">
    <name type="scientific">Jannaschia aquimarina</name>
    <dbReference type="NCBI Taxonomy" id="935700"/>
    <lineage>
        <taxon>Bacteria</taxon>
        <taxon>Pseudomonadati</taxon>
        <taxon>Pseudomonadota</taxon>
        <taxon>Alphaproteobacteria</taxon>
        <taxon>Rhodobacterales</taxon>
        <taxon>Roseobacteraceae</taxon>
        <taxon>Jannaschia</taxon>
    </lineage>
</organism>
<accession>A0A0D1EGQ7</accession>
<dbReference type="GO" id="GO:0016787">
    <property type="term" value="F:hydrolase activity"/>
    <property type="evidence" value="ECO:0007669"/>
    <property type="project" value="UniProtKB-KW"/>
</dbReference>
<dbReference type="PATRIC" id="fig|935700.4.peg.3468"/>
<dbReference type="STRING" id="935700.jaqu_33610"/>
<proteinExistence type="predicted"/>
<keyword evidence="1" id="KW-0812">Transmembrane</keyword>
<feature type="transmembrane region" description="Helical" evidence="1">
    <location>
        <begin position="314"/>
        <end position="335"/>
    </location>
</feature>
<keyword evidence="1" id="KW-1133">Transmembrane helix</keyword>
<feature type="transmembrane region" description="Helical" evidence="1">
    <location>
        <begin position="347"/>
        <end position="364"/>
    </location>
</feature>
<feature type="transmembrane region" description="Helical" evidence="1">
    <location>
        <begin position="404"/>
        <end position="424"/>
    </location>
</feature>
<sequence>MRPAILFAALSVVAVALAVFMLERERDGLSVVRTEIASVPVTIWRPDTTAPLPRVLVVHGYAGSRQMMRAIAITLARSGLEAVTLDLPGHGRNPEPMTGDVTRLDGATAVLTQRVVAVARALADGPDDRLALLGHSMATDIVVRAAESLDPASVVAISMYSEAVTPERPARLLILSGAREGRLRGIALEAARLVEPDAAEDETVSSQGISRRAAVVPVVGHVGVLYAPEGLREVRDWIVAPWDVPGNGRPPATALWLLFLLAGIVALTWPLARAFGPVRPPAPAPSARTAAVALILPIPAAVSAAVLAPDLFGLMAFGPLAAFLAAWGVVQIAVLWRAGHRLSGGRLGAAFLLAAWAILFVLALDRYGASFVLTGPRLAVAAALLPGALLFVYGDALLTSAARFSLRLTARAVPLAALLGAMVIDPPIGVAFTVLPVTVLFWVVFGTAAGWMAGRAGSGGVVPVLGGLLAFAFAASTPIIAI</sequence>
<feature type="transmembrane region" description="Helical" evidence="1">
    <location>
        <begin position="287"/>
        <end position="308"/>
    </location>
</feature>
<evidence type="ECO:0000259" key="2">
    <source>
        <dbReference type="Pfam" id="PF00561"/>
    </source>
</evidence>
<keyword evidence="3" id="KW-0378">Hydrolase</keyword>
<dbReference type="SUPFAM" id="SSF53474">
    <property type="entry name" value="alpha/beta-Hydrolases"/>
    <property type="match status" value="1"/>
</dbReference>
<evidence type="ECO:0000256" key="1">
    <source>
        <dbReference type="SAM" id="Phobius"/>
    </source>
</evidence>
<feature type="transmembrane region" description="Helical" evidence="1">
    <location>
        <begin position="254"/>
        <end position="275"/>
    </location>
</feature>
<dbReference type="InterPro" id="IPR029058">
    <property type="entry name" value="AB_hydrolase_fold"/>
</dbReference>